<dbReference type="Proteomes" id="UP000196027">
    <property type="component" value="Chromosome"/>
</dbReference>
<sequence>MRADEAEQTALVAMAGNAELGAVLSFAERSFSVRAMTELAEEFFRVTRRLGLNCSLYINTAYRESFFSARGEVAPLEEQLMRLLKPRGRIVDFGARTQINYEKIALLIKNMPLDDMEKYGRYKDLFPFMLESAEAKVTNMEAEEAMFRQTKNILGLYSGIEKSMAELAQNLEQHTLDGQQILIALREELDARIPTLGLDDDQESYFIKRIDDAVEQAVNAGDSRGDVKATADNVLTSLRRLINHQKQIIDTLILGRSRETTEPSPQAPPTSEPNDELDGGGMDIELF</sequence>
<evidence type="ECO:0000313" key="3">
    <source>
        <dbReference type="Proteomes" id="UP000196027"/>
    </source>
</evidence>
<keyword evidence="3" id="KW-1185">Reference proteome</keyword>
<gene>
    <name evidence="2" type="ORF">OLMES_4328</name>
</gene>
<accession>A0A1Y0IEV8</accession>
<name>A0A1Y0IEV8_9GAMM</name>
<dbReference type="OrthoDB" id="8874570at2"/>
<dbReference type="RefSeq" id="WP_087463130.1">
    <property type="nucleotide sequence ID" value="NZ_CP021425.1"/>
</dbReference>
<evidence type="ECO:0000256" key="1">
    <source>
        <dbReference type="SAM" id="MobiDB-lite"/>
    </source>
</evidence>
<proteinExistence type="predicted"/>
<reference evidence="2 3" key="1">
    <citation type="submission" date="2017-05" db="EMBL/GenBank/DDBJ databases">
        <title>Genomic insights into alkan degradation activity of Oleiphilus messinensis.</title>
        <authorList>
            <person name="Kozyavkin S.A."/>
            <person name="Slesarev A.I."/>
            <person name="Golyshin P.N."/>
            <person name="Korzhenkov A."/>
            <person name="Golyshina O.N."/>
            <person name="Toshchakov S.V."/>
        </authorList>
    </citation>
    <scope>NUCLEOTIDE SEQUENCE [LARGE SCALE GENOMIC DNA]</scope>
    <source>
        <strain evidence="2 3">ME102</strain>
    </source>
</reference>
<organism evidence="2 3">
    <name type="scientific">Oleiphilus messinensis</name>
    <dbReference type="NCBI Taxonomy" id="141451"/>
    <lineage>
        <taxon>Bacteria</taxon>
        <taxon>Pseudomonadati</taxon>
        <taxon>Pseudomonadota</taxon>
        <taxon>Gammaproteobacteria</taxon>
        <taxon>Oceanospirillales</taxon>
        <taxon>Oleiphilaceae</taxon>
        <taxon>Oleiphilus</taxon>
    </lineage>
</organism>
<dbReference type="AlphaFoldDB" id="A0A1Y0IEV8"/>
<dbReference type="EMBL" id="CP021425">
    <property type="protein sequence ID" value="ARU58336.1"/>
    <property type="molecule type" value="Genomic_DNA"/>
</dbReference>
<evidence type="ECO:0000313" key="2">
    <source>
        <dbReference type="EMBL" id="ARU58336.1"/>
    </source>
</evidence>
<feature type="region of interest" description="Disordered" evidence="1">
    <location>
        <begin position="254"/>
        <end position="287"/>
    </location>
</feature>
<protein>
    <submittedName>
        <fullName evidence="2">Response regulator MprA</fullName>
    </submittedName>
</protein>
<dbReference type="KEGG" id="ome:OLMES_4328"/>